<protein>
    <submittedName>
        <fullName evidence="2">Uncharacterized protein</fullName>
    </submittedName>
</protein>
<dbReference type="AlphaFoldDB" id="A0A6B2LXC2"/>
<dbReference type="EMBL" id="GIBP01012581">
    <property type="protein sequence ID" value="NDV41550.1"/>
    <property type="molecule type" value="Transcribed_RNA"/>
</dbReference>
<evidence type="ECO:0000313" key="2">
    <source>
        <dbReference type="EMBL" id="NDV41550.1"/>
    </source>
</evidence>
<organism evidence="2">
    <name type="scientific">Arcella intermedia</name>
    <dbReference type="NCBI Taxonomy" id="1963864"/>
    <lineage>
        <taxon>Eukaryota</taxon>
        <taxon>Amoebozoa</taxon>
        <taxon>Tubulinea</taxon>
        <taxon>Elardia</taxon>
        <taxon>Arcellinida</taxon>
        <taxon>Sphaerothecina</taxon>
        <taxon>Arcellidae</taxon>
        <taxon>Arcella</taxon>
    </lineage>
</organism>
<accession>A0A6B2LXC2</accession>
<keyword evidence="1" id="KW-0812">Transmembrane</keyword>
<feature type="transmembrane region" description="Helical" evidence="1">
    <location>
        <begin position="43"/>
        <end position="63"/>
    </location>
</feature>
<proteinExistence type="predicted"/>
<evidence type="ECO:0000256" key="1">
    <source>
        <dbReference type="SAM" id="Phobius"/>
    </source>
</evidence>
<reference evidence="2" key="1">
    <citation type="journal article" date="2020" name="J. Eukaryot. Microbiol.">
        <title>De novo Sequencing, Assembly and Annotation of the Transcriptome for the Free-Living Testate Amoeba Arcella intermedia.</title>
        <authorList>
            <person name="Ribeiro G.M."/>
            <person name="Porfirio-Sousa A.L."/>
            <person name="Maurer-Alcala X.X."/>
            <person name="Katz L.A."/>
            <person name="Lahr D.J.G."/>
        </authorList>
    </citation>
    <scope>NUCLEOTIDE SEQUENCE</scope>
</reference>
<sequence length="65" mass="6988">MPLIILSHPAIRSNSNTSIFPVLAAKCKAVSPFFVTMFKMEGYLISALIAVIFPLTAASCNPVHP</sequence>
<name>A0A6B2LXC2_9EUKA</name>
<keyword evidence="1" id="KW-0472">Membrane</keyword>
<keyword evidence="1" id="KW-1133">Transmembrane helix</keyword>